<dbReference type="STRING" id="1631356.VV01_05445"/>
<keyword evidence="2" id="KW-1133">Transmembrane helix</keyword>
<evidence type="ECO:0000313" key="4">
    <source>
        <dbReference type="EMBL" id="KNX39222.1"/>
    </source>
</evidence>
<gene>
    <name evidence="4" type="ORF">VV01_05445</name>
</gene>
<dbReference type="PANTHER" id="PTHR43156">
    <property type="entry name" value="STAGE II SPORULATION PROTEIN E-RELATED"/>
    <property type="match status" value="1"/>
</dbReference>
<dbReference type="Proteomes" id="UP000037397">
    <property type="component" value="Unassembled WGS sequence"/>
</dbReference>
<keyword evidence="2" id="KW-0472">Membrane</keyword>
<keyword evidence="2" id="KW-0812">Transmembrane</keyword>
<reference evidence="5" key="1">
    <citation type="submission" date="2015-03" db="EMBL/GenBank/DDBJ databases">
        <title>Luteipulveratus halotolerans sp. nov., a novel actinobacterium (Dermacoccaceae) from Sarawak, Malaysia.</title>
        <authorList>
            <person name="Juboi H."/>
            <person name="Basik A."/>
            <person name="Shamsul S.S."/>
            <person name="Arnold P."/>
            <person name="Schmitt E.K."/>
            <person name="Sanglier J.-J."/>
            <person name="Yeo T."/>
        </authorList>
    </citation>
    <scope>NUCLEOTIDE SEQUENCE [LARGE SCALE GENOMIC DNA]</scope>
    <source>
        <strain evidence="5">C296001</strain>
    </source>
</reference>
<dbReference type="Gene3D" id="3.60.40.10">
    <property type="entry name" value="PPM-type phosphatase domain"/>
    <property type="match status" value="1"/>
</dbReference>
<dbReference type="InterPro" id="IPR036457">
    <property type="entry name" value="PPM-type-like_dom_sf"/>
</dbReference>
<keyword evidence="1" id="KW-0378">Hydrolase</keyword>
<comment type="caution">
    <text evidence="4">The sequence shown here is derived from an EMBL/GenBank/DDBJ whole genome shotgun (WGS) entry which is preliminary data.</text>
</comment>
<evidence type="ECO:0000313" key="5">
    <source>
        <dbReference type="Proteomes" id="UP000037397"/>
    </source>
</evidence>
<sequence length="354" mass="36763">MARPVRRAVDGPVPTTQRAAVVGLLVLIAATSVGMLTWPSQVSYAPIVPVVVAAGLFLHAVQMYIVFAASGASLVLTAATAQDDPTSPTLLAALGVVMLLLVAVDRRRAHLGISPSAGASMLVDLRDRLRELGRIPTDLPSGWHAESSIQPAFGDAFSGDFLVAGKGGDQLDLALVDVSGKGLQAGTRSLMLSGAFASLLDATRPAQFLPAANSYLLRQGWSEGFATAVHVSVDLRTGAYDVGSAGHPAAVHYHAGSGQWTPIEGTDGVLLGVLDGDLAQFERVEGRLERGDALLLYTDGVIEDRDADLAQGVDHMLGAADRAVGDGPGMADRICAAAMAGEDDDRAVVVVWRD</sequence>
<dbReference type="SMART" id="SM00331">
    <property type="entry name" value="PP2C_SIG"/>
    <property type="match status" value="1"/>
</dbReference>
<dbReference type="InterPro" id="IPR001932">
    <property type="entry name" value="PPM-type_phosphatase-like_dom"/>
</dbReference>
<evidence type="ECO:0000256" key="2">
    <source>
        <dbReference type="SAM" id="Phobius"/>
    </source>
</evidence>
<name>A0A0L6CNC0_9MICO</name>
<proteinExistence type="predicted"/>
<feature type="transmembrane region" description="Helical" evidence="2">
    <location>
        <begin position="87"/>
        <end position="104"/>
    </location>
</feature>
<dbReference type="Pfam" id="PF07228">
    <property type="entry name" value="SpoIIE"/>
    <property type="match status" value="1"/>
</dbReference>
<evidence type="ECO:0000256" key="1">
    <source>
        <dbReference type="ARBA" id="ARBA00022801"/>
    </source>
</evidence>
<protein>
    <recommendedName>
        <fullName evidence="3">PPM-type phosphatase domain-containing protein</fullName>
    </recommendedName>
</protein>
<organism evidence="4 5">
    <name type="scientific">Luteipulveratus halotolerans</name>
    <dbReference type="NCBI Taxonomy" id="1631356"/>
    <lineage>
        <taxon>Bacteria</taxon>
        <taxon>Bacillati</taxon>
        <taxon>Actinomycetota</taxon>
        <taxon>Actinomycetes</taxon>
        <taxon>Micrococcales</taxon>
        <taxon>Dermacoccaceae</taxon>
        <taxon>Luteipulveratus</taxon>
    </lineage>
</organism>
<feature type="transmembrane region" description="Helical" evidence="2">
    <location>
        <begin position="20"/>
        <end position="38"/>
    </location>
</feature>
<dbReference type="SUPFAM" id="SSF81606">
    <property type="entry name" value="PP2C-like"/>
    <property type="match status" value="1"/>
</dbReference>
<dbReference type="EMBL" id="LAIR01000002">
    <property type="protein sequence ID" value="KNX39222.1"/>
    <property type="molecule type" value="Genomic_DNA"/>
</dbReference>
<dbReference type="PANTHER" id="PTHR43156:SF2">
    <property type="entry name" value="STAGE II SPORULATION PROTEIN E"/>
    <property type="match status" value="1"/>
</dbReference>
<evidence type="ECO:0000259" key="3">
    <source>
        <dbReference type="SMART" id="SM00331"/>
    </source>
</evidence>
<feature type="transmembrane region" description="Helical" evidence="2">
    <location>
        <begin position="50"/>
        <end position="75"/>
    </location>
</feature>
<accession>A0A0L6CNC0</accession>
<dbReference type="GO" id="GO:0016791">
    <property type="term" value="F:phosphatase activity"/>
    <property type="evidence" value="ECO:0007669"/>
    <property type="project" value="TreeGrafter"/>
</dbReference>
<dbReference type="AlphaFoldDB" id="A0A0L6CNC0"/>
<dbReference type="InterPro" id="IPR052016">
    <property type="entry name" value="Bact_Sigma-Reg"/>
</dbReference>
<feature type="domain" description="PPM-type phosphatase" evidence="3">
    <location>
        <begin position="144"/>
        <end position="353"/>
    </location>
</feature>
<keyword evidence="5" id="KW-1185">Reference proteome</keyword>